<name>A0ABY7QN79_9FLAO</name>
<dbReference type="Proteomes" id="UP001210978">
    <property type="component" value="Chromosome"/>
</dbReference>
<evidence type="ECO:0000313" key="1">
    <source>
        <dbReference type="EMBL" id="WBV61141.1"/>
    </source>
</evidence>
<keyword evidence="2" id="KW-1185">Reference proteome</keyword>
<gene>
    <name evidence="1" type="ORF">PFY12_03245</name>
</gene>
<reference evidence="1 2" key="1">
    <citation type="submission" date="2023-01" db="EMBL/GenBank/DDBJ databases">
        <title>Complete genome of Chryseobacterium camelliae VAN22-5A.</title>
        <authorList>
            <person name="Zong G."/>
            <person name="Cao G."/>
        </authorList>
    </citation>
    <scope>NUCLEOTIDE SEQUENCE [LARGE SCALE GENOMIC DNA]</scope>
    <source>
        <strain evidence="1 2">VAN22-5A</strain>
    </source>
</reference>
<protein>
    <submittedName>
        <fullName evidence="1">Uncharacterized protein</fullName>
    </submittedName>
</protein>
<dbReference type="EMBL" id="CP115859">
    <property type="protein sequence ID" value="WBV61141.1"/>
    <property type="molecule type" value="Genomic_DNA"/>
</dbReference>
<accession>A0ABY7QN79</accession>
<organism evidence="1 2">
    <name type="scientific">Chryseobacterium camelliae</name>
    <dbReference type="NCBI Taxonomy" id="1265445"/>
    <lineage>
        <taxon>Bacteria</taxon>
        <taxon>Pseudomonadati</taxon>
        <taxon>Bacteroidota</taxon>
        <taxon>Flavobacteriia</taxon>
        <taxon>Flavobacteriales</taxon>
        <taxon>Weeksellaceae</taxon>
        <taxon>Chryseobacterium group</taxon>
        <taxon>Chryseobacterium</taxon>
    </lineage>
</organism>
<proteinExistence type="predicted"/>
<dbReference type="RefSeq" id="WP_271149441.1">
    <property type="nucleotide sequence ID" value="NZ_CP115859.1"/>
</dbReference>
<evidence type="ECO:0000313" key="2">
    <source>
        <dbReference type="Proteomes" id="UP001210978"/>
    </source>
</evidence>
<sequence length="40" mass="4428">MNFLQQDFLSPQYISSGVKENAGAKGATLNGTIIFMMQIY</sequence>